<organism evidence="2 3">
    <name type="scientific">Apophysomyces ossiformis</name>
    <dbReference type="NCBI Taxonomy" id="679940"/>
    <lineage>
        <taxon>Eukaryota</taxon>
        <taxon>Fungi</taxon>
        <taxon>Fungi incertae sedis</taxon>
        <taxon>Mucoromycota</taxon>
        <taxon>Mucoromycotina</taxon>
        <taxon>Mucoromycetes</taxon>
        <taxon>Mucorales</taxon>
        <taxon>Mucorineae</taxon>
        <taxon>Mucoraceae</taxon>
        <taxon>Apophysomyces</taxon>
    </lineage>
</organism>
<dbReference type="Proteomes" id="UP000605846">
    <property type="component" value="Unassembled WGS sequence"/>
</dbReference>
<feature type="transmembrane region" description="Helical" evidence="1">
    <location>
        <begin position="93"/>
        <end position="113"/>
    </location>
</feature>
<accession>A0A8H7ERW5</accession>
<reference evidence="2" key="1">
    <citation type="submission" date="2020-01" db="EMBL/GenBank/DDBJ databases">
        <title>Genome Sequencing of Three Apophysomyces-Like Fungal Strains Confirms a Novel Fungal Genus in the Mucoromycota with divergent Burkholderia-like Endosymbiotic Bacteria.</title>
        <authorList>
            <person name="Stajich J.E."/>
            <person name="Macias A.M."/>
            <person name="Carter-House D."/>
            <person name="Lovett B."/>
            <person name="Kasson L.R."/>
            <person name="Berry K."/>
            <person name="Grigoriev I."/>
            <person name="Chang Y."/>
            <person name="Spatafora J."/>
            <person name="Kasson M.T."/>
        </authorList>
    </citation>
    <scope>NUCLEOTIDE SEQUENCE</scope>
    <source>
        <strain evidence="2">NRRL A-21654</strain>
    </source>
</reference>
<name>A0A8H7ERW5_9FUNG</name>
<comment type="caution">
    <text evidence="2">The sequence shown here is derived from an EMBL/GenBank/DDBJ whole genome shotgun (WGS) entry which is preliminary data.</text>
</comment>
<feature type="transmembrane region" description="Helical" evidence="1">
    <location>
        <begin position="70"/>
        <end position="87"/>
    </location>
</feature>
<evidence type="ECO:0000256" key="1">
    <source>
        <dbReference type="SAM" id="Phobius"/>
    </source>
</evidence>
<evidence type="ECO:0008006" key="4">
    <source>
        <dbReference type="Google" id="ProtNLM"/>
    </source>
</evidence>
<dbReference type="OrthoDB" id="73901at2759"/>
<keyword evidence="1" id="KW-0472">Membrane</keyword>
<evidence type="ECO:0000313" key="2">
    <source>
        <dbReference type="EMBL" id="KAF7729412.1"/>
    </source>
</evidence>
<gene>
    <name evidence="2" type="ORF">EC973_004391</name>
</gene>
<proteinExistence type="predicted"/>
<sequence>MDGPVKPMQWWFHSDVKQVHLLFEPLILSNTPRLIGGYLLVITICWSERAISYYLDYADYRSARRIGRHILLRTGLYCIATILRLWYMLVTMYFNTGLFIVVVSALTSAQLIIEYYKASARSSDENKRGNYRNWSQTYKVPREEEEHQLFAVPHEDDDSLHDVHPSRS</sequence>
<keyword evidence="1" id="KW-0812">Transmembrane</keyword>
<protein>
    <recommendedName>
        <fullName evidence="4">Copper transporter</fullName>
    </recommendedName>
</protein>
<evidence type="ECO:0000313" key="3">
    <source>
        <dbReference type="Proteomes" id="UP000605846"/>
    </source>
</evidence>
<keyword evidence="3" id="KW-1185">Reference proteome</keyword>
<dbReference type="EMBL" id="JABAYA010000025">
    <property type="protein sequence ID" value="KAF7729412.1"/>
    <property type="molecule type" value="Genomic_DNA"/>
</dbReference>
<keyword evidence="1" id="KW-1133">Transmembrane helix</keyword>
<dbReference type="AlphaFoldDB" id="A0A8H7ERW5"/>